<comment type="caution">
    <text evidence="2">The sequence shown here is derived from an EMBL/GenBank/DDBJ whole genome shotgun (WGS) entry which is preliminary data.</text>
</comment>
<keyword evidence="1" id="KW-0812">Transmembrane</keyword>
<evidence type="ECO:0000256" key="1">
    <source>
        <dbReference type="SAM" id="Phobius"/>
    </source>
</evidence>
<dbReference type="STRING" id="1129793.GPLA_1582"/>
<evidence type="ECO:0000313" key="3">
    <source>
        <dbReference type="Proteomes" id="UP000006322"/>
    </source>
</evidence>
<dbReference type="RefSeq" id="WP_007104289.1">
    <property type="nucleotide sequence ID" value="NZ_BAER01000039.1"/>
</dbReference>
<feature type="transmembrane region" description="Helical" evidence="1">
    <location>
        <begin position="126"/>
        <end position="146"/>
    </location>
</feature>
<evidence type="ECO:0000313" key="2">
    <source>
        <dbReference type="EMBL" id="GAC32496.1"/>
    </source>
</evidence>
<dbReference type="OrthoDB" id="8563935at2"/>
<accession>K6Z8J9</accession>
<dbReference type="Proteomes" id="UP000006322">
    <property type="component" value="Unassembled WGS sequence"/>
</dbReference>
<name>K6Z8J9_9ALTE</name>
<sequence>MPSALSAQEQEWITLQNQYDSYEKLACAIKLVCISVVAFMLLLHASSLLVAAIIAVFWLQEAVWKTFQGRIEARLLILEATFSSDGSFPQQDVSPMQFNLQWAATRPGILGLVAEYGKSALRPTVALHYVLLLLVVMAAYLQLFTASI</sequence>
<gene>
    <name evidence="2" type="ORF">GPLA_1582</name>
</gene>
<dbReference type="EMBL" id="BAER01000039">
    <property type="protein sequence ID" value="GAC32496.1"/>
    <property type="molecule type" value="Genomic_DNA"/>
</dbReference>
<keyword evidence="1" id="KW-0472">Membrane</keyword>
<reference evidence="3" key="1">
    <citation type="journal article" date="2014" name="Environ. Microbiol.">
        <title>Comparative genomics of the marine bacterial genus Glaciecola reveals the high degree of genomic diversity and genomic characteristic for cold adaptation.</title>
        <authorList>
            <person name="Qin Q.L."/>
            <person name="Xie B.B."/>
            <person name="Yu Y."/>
            <person name="Shu Y.L."/>
            <person name="Rong J.C."/>
            <person name="Zhang Y.J."/>
            <person name="Zhao D.L."/>
            <person name="Chen X.L."/>
            <person name="Zhang X.Y."/>
            <person name="Chen B."/>
            <person name="Zhou B.C."/>
            <person name="Zhang Y.Z."/>
        </authorList>
    </citation>
    <scope>NUCLEOTIDE SEQUENCE [LARGE SCALE GENOMIC DNA]</scope>
    <source>
        <strain evidence="3">LMG 21857</strain>
    </source>
</reference>
<dbReference type="AlphaFoldDB" id="K6Z8J9"/>
<organism evidence="2 3">
    <name type="scientific">Paraglaciecola polaris LMG 21857</name>
    <dbReference type="NCBI Taxonomy" id="1129793"/>
    <lineage>
        <taxon>Bacteria</taxon>
        <taxon>Pseudomonadati</taxon>
        <taxon>Pseudomonadota</taxon>
        <taxon>Gammaproteobacteria</taxon>
        <taxon>Alteromonadales</taxon>
        <taxon>Alteromonadaceae</taxon>
        <taxon>Paraglaciecola</taxon>
    </lineage>
</organism>
<proteinExistence type="predicted"/>
<keyword evidence="1" id="KW-1133">Transmembrane helix</keyword>
<keyword evidence="3" id="KW-1185">Reference proteome</keyword>
<feature type="transmembrane region" description="Helical" evidence="1">
    <location>
        <begin position="31"/>
        <end position="59"/>
    </location>
</feature>
<protein>
    <submittedName>
        <fullName evidence="2">Uncharacterized protein</fullName>
    </submittedName>
</protein>